<comment type="caution">
    <text evidence="1">The sequence shown here is derived from an EMBL/GenBank/DDBJ whole genome shotgun (WGS) entry which is preliminary data.</text>
</comment>
<dbReference type="AlphaFoldDB" id="A0A124FYB0"/>
<evidence type="ECO:0000313" key="1">
    <source>
        <dbReference type="EMBL" id="KUK80607.1"/>
    </source>
</evidence>
<evidence type="ECO:0008006" key="3">
    <source>
        <dbReference type="Google" id="ProtNLM"/>
    </source>
</evidence>
<dbReference type="Proteomes" id="UP000054092">
    <property type="component" value="Unassembled WGS sequence"/>
</dbReference>
<accession>A0A124FYB0</accession>
<dbReference type="PATRIC" id="fig|1184387.3.peg.1265"/>
<protein>
    <recommendedName>
        <fullName evidence="3">Lipoprotein</fullName>
    </recommendedName>
</protein>
<sequence length="166" mass="19395">MKKLLATAIVATVLAMSCLSRNPTIEVYRNRFNSVTYYDIEKFSENLKTESINISRNEKRMLEDGDILVYLTDQNRLRKMLILELDRDNRGFMFFDFVTYDENGLVFIEKKYVKLQASDIFDFDKGISPEKIEGVKLWCHNLDDVEMYLVPWNPAKLGKYPTAGLN</sequence>
<proteinExistence type="predicted"/>
<evidence type="ECO:0000313" key="2">
    <source>
        <dbReference type="Proteomes" id="UP000054092"/>
    </source>
</evidence>
<name>A0A124FYB0_9BACT</name>
<gene>
    <name evidence="1" type="ORF">XD94_0872</name>
</gene>
<dbReference type="EMBL" id="LGGP01000132">
    <property type="protein sequence ID" value="KUK80607.1"/>
    <property type="molecule type" value="Genomic_DNA"/>
</dbReference>
<reference evidence="2" key="1">
    <citation type="journal article" date="2015" name="MBio">
        <title>Genome-Resolved Metagenomic Analysis Reveals Roles for Candidate Phyla and Other Microbial Community Members in Biogeochemical Transformations in Oil Reservoirs.</title>
        <authorList>
            <person name="Hu P."/>
            <person name="Tom L."/>
            <person name="Singh A."/>
            <person name="Thomas B.C."/>
            <person name="Baker B.J."/>
            <person name="Piceno Y.M."/>
            <person name="Andersen G.L."/>
            <person name="Banfield J.F."/>
        </authorList>
    </citation>
    <scope>NUCLEOTIDE SEQUENCE [LARGE SCALE GENOMIC DNA]</scope>
</reference>
<dbReference type="PROSITE" id="PS51257">
    <property type="entry name" value="PROKAR_LIPOPROTEIN"/>
    <property type="match status" value="1"/>
</dbReference>
<organism evidence="1 2">
    <name type="scientific">Mesotoga prima</name>
    <dbReference type="NCBI Taxonomy" id="1184387"/>
    <lineage>
        <taxon>Bacteria</taxon>
        <taxon>Thermotogati</taxon>
        <taxon>Thermotogota</taxon>
        <taxon>Thermotogae</taxon>
        <taxon>Kosmotogales</taxon>
        <taxon>Kosmotogaceae</taxon>
        <taxon>Mesotoga</taxon>
    </lineage>
</organism>